<dbReference type="Proteomes" id="UP000095287">
    <property type="component" value="Unplaced"/>
</dbReference>
<organism evidence="1 2">
    <name type="scientific">Steinernema glaseri</name>
    <dbReference type="NCBI Taxonomy" id="37863"/>
    <lineage>
        <taxon>Eukaryota</taxon>
        <taxon>Metazoa</taxon>
        <taxon>Ecdysozoa</taxon>
        <taxon>Nematoda</taxon>
        <taxon>Chromadorea</taxon>
        <taxon>Rhabditida</taxon>
        <taxon>Tylenchina</taxon>
        <taxon>Panagrolaimomorpha</taxon>
        <taxon>Strongyloidoidea</taxon>
        <taxon>Steinernematidae</taxon>
        <taxon>Steinernema</taxon>
    </lineage>
</organism>
<dbReference type="WBParaSite" id="L893_g12578.t1">
    <property type="protein sequence ID" value="L893_g12578.t1"/>
    <property type="gene ID" value="L893_g12578"/>
</dbReference>
<evidence type="ECO:0000313" key="1">
    <source>
        <dbReference type="Proteomes" id="UP000095287"/>
    </source>
</evidence>
<name>A0A1I7Y489_9BILA</name>
<protein>
    <submittedName>
        <fullName evidence="2">Uncharacterized protein</fullName>
    </submittedName>
</protein>
<sequence>EHSLGISSSADEAL</sequence>
<evidence type="ECO:0000313" key="2">
    <source>
        <dbReference type="WBParaSite" id="L893_g12578.t1"/>
    </source>
</evidence>
<keyword evidence="1" id="KW-1185">Reference proteome</keyword>
<reference evidence="2" key="1">
    <citation type="submission" date="2016-11" db="UniProtKB">
        <authorList>
            <consortium name="WormBaseParasite"/>
        </authorList>
    </citation>
    <scope>IDENTIFICATION</scope>
</reference>
<accession>A0A1I7Y489</accession>
<proteinExistence type="predicted"/>